<feature type="transmembrane region" description="Helical" evidence="1">
    <location>
        <begin position="299"/>
        <end position="317"/>
    </location>
</feature>
<dbReference type="AlphaFoldDB" id="A0A2W4XMH8"/>
<evidence type="ECO:0000313" key="3">
    <source>
        <dbReference type="Proteomes" id="UP000249081"/>
    </source>
</evidence>
<evidence type="ECO:0000256" key="1">
    <source>
        <dbReference type="SAM" id="Phobius"/>
    </source>
</evidence>
<feature type="transmembrane region" description="Helical" evidence="1">
    <location>
        <begin position="324"/>
        <end position="343"/>
    </location>
</feature>
<gene>
    <name evidence="2" type="ORF">DCF17_18310</name>
</gene>
<accession>A0A2W4XMH8</accession>
<dbReference type="EMBL" id="QBMN01000160">
    <property type="protein sequence ID" value="PZO35745.1"/>
    <property type="molecule type" value="Genomic_DNA"/>
</dbReference>
<reference evidence="3" key="1">
    <citation type="submission" date="2018-04" db="EMBL/GenBank/DDBJ databases">
        <authorList>
            <person name="Cornet L."/>
        </authorList>
    </citation>
    <scope>NUCLEOTIDE SEQUENCE [LARGE SCALE GENOMIC DNA]</scope>
</reference>
<evidence type="ECO:0000313" key="2">
    <source>
        <dbReference type="EMBL" id="PZO35745.1"/>
    </source>
</evidence>
<keyword evidence="1" id="KW-1133">Transmembrane helix</keyword>
<dbReference type="Proteomes" id="UP000249081">
    <property type="component" value="Unassembled WGS sequence"/>
</dbReference>
<keyword evidence="1" id="KW-0812">Transmembrane</keyword>
<proteinExistence type="predicted"/>
<protein>
    <submittedName>
        <fullName evidence="2">Uncharacterized protein</fullName>
    </submittedName>
</protein>
<sequence length="346" mass="35987">MDQQSMQTKLIQKINTLNQGDASVQVDWAGGPQLPLTPPGPDAKRPRADFSVAVDALQWRAKSIGGFAPQAAANGSPGPAAAVSSQACLKRLSAMANKINYLSAEQERAIAEIQSIHTRLAHLPVQFTPQGQPVSPPAVDLSRAALASAEVDRYGNMLLSYRTPTPTTLIPAAGMAVGAAINASAEHSPRDAEQLATHLRATYGPPDGPSGWGNLATDVLALGKEPMQLLSDLGRTAWSLVLGLTQWSARRQSGGQSGVAAGRPPGRGGELSLVDSVLWLGGGVIGRLALNLLLAAFPALWSVAVAAITAITAYALYRATLAPRLVFGPAIRVFLLVVGLVIGGQL</sequence>
<keyword evidence="1" id="KW-0472">Membrane</keyword>
<comment type="caution">
    <text evidence="2">The sequence shown here is derived from an EMBL/GenBank/DDBJ whole genome shotgun (WGS) entry which is preliminary data.</text>
</comment>
<organism evidence="2 3">
    <name type="scientific">Shackletoniella antarctica</name>
    <dbReference type="NCBI Taxonomy" id="268115"/>
    <lineage>
        <taxon>Bacteria</taxon>
        <taxon>Bacillati</taxon>
        <taxon>Cyanobacteriota</taxon>
        <taxon>Cyanophyceae</taxon>
        <taxon>Oculatellales</taxon>
        <taxon>Oculatellaceae</taxon>
        <taxon>Shackletoniella</taxon>
    </lineage>
</organism>
<name>A0A2W4XMH8_9CYAN</name>
<reference evidence="2 3" key="2">
    <citation type="submission" date="2018-06" db="EMBL/GenBank/DDBJ databases">
        <title>Metagenomic assembly of (sub)arctic Cyanobacteria and their associated microbiome from non-axenic cultures.</title>
        <authorList>
            <person name="Baurain D."/>
        </authorList>
    </citation>
    <scope>NUCLEOTIDE SEQUENCE [LARGE SCALE GENOMIC DNA]</scope>
    <source>
        <strain evidence="2">ULC041bin1</strain>
    </source>
</reference>